<sequence length="172" mass="19113">MQGAGLDVGEDGVEVEVYETLNIQYGLIIHYSRYKKSTVSSGGAVQPEAAVVRMRIRPYRGQAQQEGRLESLRVFSLYGPLRFEMWIGVGARRSVGLSDHSDWLFSYCHLLVRKGISSYAGAERTCYLAAGCLVSVWCVRPTLDTDAAEVSQPRSLLSSPLVHRCRLGVFRP</sequence>
<name>A0A3N0ZBB5_ANAGA</name>
<protein>
    <submittedName>
        <fullName evidence="1">Uncharacterized protein</fullName>
    </submittedName>
</protein>
<dbReference type="EMBL" id="RJVU01000170">
    <property type="protein sequence ID" value="ROL55544.1"/>
    <property type="molecule type" value="Genomic_DNA"/>
</dbReference>
<gene>
    <name evidence="1" type="ORF">DPX16_7484</name>
</gene>
<dbReference type="Proteomes" id="UP000281406">
    <property type="component" value="Unassembled WGS sequence"/>
</dbReference>
<dbReference type="OrthoDB" id="7326421at2759"/>
<keyword evidence="2" id="KW-1185">Reference proteome</keyword>
<evidence type="ECO:0000313" key="1">
    <source>
        <dbReference type="EMBL" id="ROL55544.1"/>
    </source>
</evidence>
<organism evidence="1 2">
    <name type="scientific">Anabarilius grahami</name>
    <name type="common">Kanglang fish</name>
    <name type="synonym">Barilius grahami</name>
    <dbReference type="NCBI Taxonomy" id="495550"/>
    <lineage>
        <taxon>Eukaryota</taxon>
        <taxon>Metazoa</taxon>
        <taxon>Chordata</taxon>
        <taxon>Craniata</taxon>
        <taxon>Vertebrata</taxon>
        <taxon>Euteleostomi</taxon>
        <taxon>Actinopterygii</taxon>
        <taxon>Neopterygii</taxon>
        <taxon>Teleostei</taxon>
        <taxon>Ostariophysi</taxon>
        <taxon>Cypriniformes</taxon>
        <taxon>Xenocyprididae</taxon>
        <taxon>Xenocypridinae</taxon>
        <taxon>Xenocypridinae incertae sedis</taxon>
        <taxon>Anabarilius</taxon>
    </lineage>
</organism>
<dbReference type="AlphaFoldDB" id="A0A3N0ZBB5"/>
<accession>A0A3N0ZBB5</accession>
<proteinExistence type="predicted"/>
<comment type="caution">
    <text evidence="1">The sequence shown here is derived from an EMBL/GenBank/DDBJ whole genome shotgun (WGS) entry which is preliminary data.</text>
</comment>
<reference evidence="1 2" key="1">
    <citation type="submission" date="2018-10" db="EMBL/GenBank/DDBJ databases">
        <title>Genome assembly for a Yunnan-Guizhou Plateau 3E fish, Anabarilius grahami (Regan), and its evolutionary and genetic applications.</title>
        <authorList>
            <person name="Jiang W."/>
        </authorList>
    </citation>
    <scope>NUCLEOTIDE SEQUENCE [LARGE SCALE GENOMIC DNA]</scope>
    <source>
        <strain evidence="1">AG-KIZ</strain>
        <tissue evidence="1">Muscle</tissue>
    </source>
</reference>
<evidence type="ECO:0000313" key="2">
    <source>
        <dbReference type="Proteomes" id="UP000281406"/>
    </source>
</evidence>